<keyword evidence="6" id="KW-1185">Reference proteome</keyword>
<evidence type="ECO:0000256" key="1">
    <source>
        <dbReference type="ARBA" id="ARBA00006643"/>
    </source>
</evidence>
<dbReference type="InterPro" id="IPR046849">
    <property type="entry name" value="E2_motif"/>
</dbReference>
<feature type="domain" description="DYW" evidence="4">
    <location>
        <begin position="152"/>
        <end position="191"/>
    </location>
</feature>
<sequence length="198" mass="22032">MYMKCGCVENALEVFHAVGIKGISSYNAVIIGQSMRGMVEKSLQMFSEMKRSGVEPNEITFLGVLGACRLDLLGRAGLLKEAEELIESMPWLQMSPPERNHDADGVMKTPVCSLIEANGIAHEFLVGDETHPQTDEIETKLDEIAKKLKLEGYTPITTEVSLDIYDEEKETALFRHGEKLAIAFGLIFTVQPMKNLRI</sequence>
<organism evidence="5 6">
    <name type="scientific">Dillenia turbinata</name>
    <dbReference type="NCBI Taxonomy" id="194707"/>
    <lineage>
        <taxon>Eukaryota</taxon>
        <taxon>Viridiplantae</taxon>
        <taxon>Streptophyta</taxon>
        <taxon>Embryophyta</taxon>
        <taxon>Tracheophyta</taxon>
        <taxon>Spermatophyta</taxon>
        <taxon>Magnoliopsida</taxon>
        <taxon>eudicotyledons</taxon>
        <taxon>Gunneridae</taxon>
        <taxon>Pentapetalae</taxon>
        <taxon>Dilleniales</taxon>
        <taxon>Dilleniaceae</taxon>
        <taxon>Dillenia</taxon>
    </lineage>
</organism>
<evidence type="ECO:0000313" key="6">
    <source>
        <dbReference type="Proteomes" id="UP001370490"/>
    </source>
</evidence>
<dbReference type="InterPro" id="IPR032867">
    <property type="entry name" value="DYW_dom"/>
</dbReference>
<dbReference type="EMBL" id="JBAMMX010000025">
    <property type="protein sequence ID" value="KAK6915692.1"/>
    <property type="molecule type" value="Genomic_DNA"/>
</dbReference>
<dbReference type="Pfam" id="PF20430">
    <property type="entry name" value="Eplus_motif"/>
    <property type="match status" value="1"/>
</dbReference>
<dbReference type="GO" id="GO:0008270">
    <property type="term" value="F:zinc ion binding"/>
    <property type="evidence" value="ECO:0007669"/>
    <property type="project" value="InterPro"/>
</dbReference>
<dbReference type="PROSITE" id="PS51375">
    <property type="entry name" value="PPR"/>
    <property type="match status" value="1"/>
</dbReference>
<comment type="similarity">
    <text evidence="1">Belongs to the PPR family. PCMP-H subfamily.</text>
</comment>
<dbReference type="PANTHER" id="PTHR47926">
    <property type="entry name" value="PENTATRICOPEPTIDE REPEAT-CONTAINING PROTEIN"/>
    <property type="match status" value="1"/>
</dbReference>
<proteinExistence type="inferred from homology"/>
<dbReference type="AlphaFoldDB" id="A0AAN8YWQ1"/>
<dbReference type="InterPro" id="IPR011990">
    <property type="entry name" value="TPR-like_helical_dom_sf"/>
</dbReference>
<evidence type="ECO:0000313" key="5">
    <source>
        <dbReference type="EMBL" id="KAK6915692.1"/>
    </source>
</evidence>
<dbReference type="Gene3D" id="1.25.40.10">
    <property type="entry name" value="Tetratricopeptide repeat domain"/>
    <property type="match status" value="1"/>
</dbReference>
<evidence type="ECO:0000256" key="2">
    <source>
        <dbReference type="ARBA" id="ARBA00022737"/>
    </source>
</evidence>
<dbReference type="Proteomes" id="UP001370490">
    <property type="component" value="Unassembled WGS sequence"/>
</dbReference>
<evidence type="ECO:0000259" key="4">
    <source>
        <dbReference type="Pfam" id="PF14432"/>
    </source>
</evidence>
<dbReference type="InterPro" id="IPR046960">
    <property type="entry name" value="PPR_At4g14850-like_plant"/>
</dbReference>
<gene>
    <name evidence="5" type="ORF">RJ641_020809</name>
</gene>
<dbReference type="Pfam" id="PF14432">
    <property type="entry name" value="DYW_deaminase"/>
    <property type="match status" value="1"/>
</dbReference>
<dbReference type="GO" id="GO:0009451">
    <property type="term" value="P:RNA modification"/>
    <property type="evidence" value="ECO:0007669"/>
    <property type="project" value="InterPro"/>
</dbReference>
<dbReference type="PANTHER" id="PTHR47926:SF436">
    <property type="entry name" value="PENTATRICOPEPTIDE REPEAT-CONTAINING PROTEIN ELI1, CHLOROPLASTIC-LIKE ISOFORM X2"/>
    <property type="match status" value="1"/>
</dbReference>
<name>A0AAN8YWQ1_9MAGN</name>
<evidence type="ECO:0000256" key="3">
    <source>
        <dbReference type="PROSITE-ProRule" id="PRU00708"/>
    </source>
</evidence>
<dbReference type="NCBIfam" id="TIGR00756">
    <property type="entry name" value="PPR"/>
    <property type="match status" value="1"/>
</dbReference>
<dbReference type="Pfam" id="PF13041">
    <property type="entry name" value="PPR_2"/>
    <property type="match status" value="1"/>
</dbReference>
<feature type="repeat" description="PPR" evidence="3">
    <location>
        <begin position="22"/>
        <end position="56"/>
    </location>
</feature>
<dbReference type="InterPro" id="IPR002885">
    <property type="entry name" value="PPR_rpt"/>
</dbReference>
<keyword evidence="2" id="KW-0677">Repeat</keyword>
<reference evidence="5 6" key="1">
    <citation type="submission" date="2023-12" db="EMBL/GenBank/DDBJ databases">
        <title>A high-quality genome assembly for Dillenia turbinata (Dilleniales).</title>
        <authorList>
            <person name="Chanderbali A."/>
        </authorList>
    </citation>
    <scope>NUCLEOTIDE SEQUENCE [LARGE SCALE GENOMIC DNA]</scope>
    <source>
        <strain evidence="5">LSX21</strain>
        <tissue evidence="5">Leaf</tissue>
    </source>
</reference>
<dbReference type="Pfam" id="PF01535">
    <property type="entry name" value="PPR"/>
    <property type="match status" value="1"/>
</dbReference>
<protein>
    <submittedName>
        <fullName evidence="5">Pentatricopeptide repeat</fullName>
    </submittedName>
</protein>
<comment type="caution">
    <text evidence="5">The sequence shown here is derived from an EMBL/GenBank/DDBJ whole genome shotgun (WGS) entry which is preliminary data.</text>
</comment>
<dbReference type="GO" id="GO:0003723">
    <property type="term" value="F:RNA binding"/>
    <property type="evidence" value="ECO:0007669"/>
    <property type="project" value="InterPro"/>
</dbReference>
<accession>A0AAN8YWQ1</accession>